<dbReference type="EMBL" id="KE747817">
    <property type="protein sequence ID" value="RMZ68814.1"/>
    <property type="molecule type" value="Genomic_DNA"/>
</dbReference>
<accession>A0A3M7M345</accession>
<feature type="compositionally biased region" description="Basic and acidic residues" evidence="1">
    <location>
        <begin position="159"/>
        <end position="172"/>
    </location>
</feature>
<feature type="region of interest" description="Disordered" evidence="1">
    <location>
        <begin position="25"/>
        <end position="46"/>
    </location>
</feature>
<dbReference type="OrthoDB" id="3687828at2759"/>
<evidence type="ECO:0000256" key="1">
    <source>
        <dbReference type="SAM" id="MobiDB-lite"/>
    </source>
</evidence>
<feature type="region of interest" description="Disordered" evidence="1">
    <location>
        <begin position="159"/>
        <end position="200"/>
    </location>
</feature>
<evidence type="ECO:0000313" key="2">
    <source>
        <dbReference type="EMBL" id="RMZ68814.1"/>
    </source>
</evidence>
<name>A0A3M7M345_9PLEO</name>
<reference evidence="2 3" key="1">
    <citation type="journal article" date="2014" name="PLoS ONE">
        <title>De novo Genome Assembly of the Fungal Plant Pathogen Pyrenophora semeniperda.</title>
        <authorList>
            <person name="Soliai M.M."/>
            <person name="Meyer S.E."/>
            <person name="Udall J.A."/>
            <person name="Elzinga D.E."/>
            <person name="Hermansen R.A."/>
            <person name="Bodily P.M."/>
            <person name="Hart A.A."/>
            <person name="Coleman C.E."/>
        </authorList>
    </citation>
    <scope>NUCLEOTIDE SEQUENCE [LARGE SCALE GENOMIC DNA]</scope>
    <source>
        <strain evidence="2 3">CCB06</strain>
        <tissue evidence="2">Mycelium</tissue>
    </source>
</reference>
<dbReference type="AlphaFoldDB" id="A0A3M7M345"/>
<evidence type="ECO:0000313" key="3">
    <source>
        <dbReference type="Proteomes" id="UP000265663"/>
    </source>
</evidence>
<gene>
    <name evidence="2" type="ORF">GMOD_00002675</name>
</gene>
<protein>
    <submittedName>
        <fullName evidence="2">5-nucleotidase</fullName>
    </submittedName>
</protein>
<dbReference type="Proteomes" id="UP000265663">
    <property type="component" value="Unassembled WGS sequence"/>
</dbReference>
<keyword evidence="3" id="KW-1185">Reference proteome</keyword>
<sequence>MATPKTHPKKDKLAVRLSGLNDIRIGTPAHPPTYPPRAVAAEQPPNPPQSVADYTFEQYQAANLNVADKYDLIGKLRDDMPIMDTNEVDEVLLRNLGKLLEQCIFPICKMMHIDPIHVKRMLDDQFRAAYSPEVEATVLARLGLGRLEDMQHVAATREQDAAAEQAKSDMAEHVTSGVDSAVETEAPASSARPSKKTKRQPLSIIKRELKAYVQRRKRAKSGVKLVCLRSGAVCKHWAAMEGES</sequence>
<proteinExistence type="predicted"/>
<organism evidence="2 3">
    <name type="scientific">Pyrenophora seminiperda CCB06</name>
    <dbReference type="NCBI Taxonomy" id="1302712"/>
    <lineage>
        <taxon>Eukaryota</taxon>
        <taxon>Fungi</taxon>
        <taxon>Dikarya</taxon>
        <taxon>Ascomycota</taxon>
        <taxon>Pezizomycotina</taxon>
        <taxon>Dothideomycetes</taxon>
        <taxon>Pleosporomycetidae</taxon>
        <taxon>Pleosporales</taxon>
        <taxon>Pleosporineae</taxon>
        <taxon>Pleosporaceae</taxon>
        <taxon>Pyrenophora</taxon>
    </lineage>
</organism>